<dbReference type="EnsemblMetazoa" id="GAUT008632-RA">
    <property type="protein sequence ID" value="GAUT008632-PA"/>
    <property type="gene ID" value="GAUT008632"/>
</dbReference>
<keyword evidence="3" id="KW-1185">Reference proteome</keyword>
<name>A0A1A9ULT3_GLOAU</name>
<protein>
    <submittedName>
        <fullName evidence="2">Uncharacterized protein</fullName>
    </submittedName>
</protein>
<accession>A0A1A9ULT3</accession>
<sequence>MLPDPVEPTTLSRQPAVELLPPEEELASDKGRKLELLEAYKGSISLVMMGVLTVLLPKLLDVLKGLCEKSLRNDKDEIKENETKRYPHYVKAVSLLYEDYIQLQSPPFSLPPQFLKP</sequence>
<evidence type="ECO:0000313" key="2">
    <source>
        <dbReference type="EnsemblMetazoa" id="GAUT008632-PA"/>
    </source>
</evidence>
<reference evidence="2" key="1">
    <citation type="submission" date="2020-05" db="UniProtKB">
        <authorList>
            <consortium name="EnsemblMetazoa"/>
        </authorList>
    </citation>
    <scope>IDENTIFICATION</scope>
    <source>
        <strain evidence="2">TTRI</strain>
    </source>
</reference>
<dbReference type="AlphaFoldDB" id="A0A1A9ULT3"/>
<feature type="region of interest" description="Disordered" evidence="1">
    <location>
        <begin position="1"/>
        <end position="24"/>
    </location>
</feature>
<evidence type="ECO:0000313" key="3">
    <source>
        <dbReference type="Proteomes" id="UP000078200"/>
    </source>
</evidence>
<organism evidence="2 3">
    <name type="scientific">Glossina austeni</name>
    <name type="common">Savannah tsetse fly</name>
    <dbReference type="NCBI Taxonomy" id="7395"/>
    <lineage>
        <taxon>Eukaryota</taxon>
        <taxon>Metazoa</taxon>
        <taxon>Ecdysozoa</taxon>
        <taxon>Arthropoda</taxon>
        <taxon>Hexapoda</taxon>
        <taxon>Insecta</taxon>
        <taxon>Pterygota</taxon>
        <taxon>Neoptera</taxon>
        <taxon>Endopterygota</taxon>
        <taxon>Diptera</taxon>
        <taxon>Brachycera</taxon>
        <taxon>Muscomorpha</taxon>
        <taxon>Hippoboscoidea</taxon>
        <taxon>Glossinidae</taxon>
        <taxon>Glossina</taxon>
    </lineage>
</organism>
<evidence type="ECO:0000256" key="1">
    <source>
        <dbReference type="SAM" id="MobiDB-lite"/>
    </source>
</evidence>
<proteinExistence type="predicted"/>
<dbReference type="Proteomes" id="UP000078200">
    <property type="component" value="Unassembled WGS sequence"/>
</dbReference>
<dbReference type="VEuPathDB" id="VectorBase:GAUT008632"/>